<evidence type="ECO:0000313" key="3">
    <source>
        <dbReference type="Proteomes" id="UP000267606"/>
    </source>
</evidence>
<sequence length="246" mass="28712">MVIDNGTLYQTCNCCGHLCDEEIYQPDSGDMGTMLANVNQFWIITDISVTSIIFMLLIIFANFCIFIIIFDDLTYLCIFMWAYLAKLWDFDHKLPQRCKLKPVAQFLKKHKLLDHCVPRNLFIFTKNHSTSFLNTKSARENRYLTRLRRDYQNIRTQETLKKGFDTNKYIKAIITASTDTTGRTAIGGMIDLEIFSAYLYNSLNLFFCKSERMESLKDFVNLEIKLMSKYVFAIVVSVLWIKSVKL</sequence>
<keyword evidence="1" id="KW-0812">Transmembrane</keyword>
<protein>
    <submittedName>
        <fullName evidence="4">Orfan</fullName>
    </submittedName>
</protein>
<dbReference type="WBParaSite" id="OFLC_0000433201-mRNA-1">
    <property type="protein sequence ID" value="OFLC_0000433201-mRNA-1"/>
    <property type="gene ID" value="OFLC_0000433201"/>
</dbReference>
<dbReference type="Proteomes" id="UP000267606">
    <property type="component" value="Unassembled WGS sequence"/>
</dbReference>
<keyword evidence="1" id="KW-0472">Membrane</keyword>
<evidence type="ECO:0000313" key="2">
    <source>
        <dbReference type="EMBL" id="VDO39669.1"/>
    </source>
</evidence>
<organism evidence="4">
    <name type="scientific">Onchocerca flexuosa</name>
    <dbReference type="NCBI Taxonomy" id="387005"/>
    <lineage>
        <taxon>Eukaryota</taxon>
        <taxon>Metazoa</taxon>
        <taxon>Ecdysozoa</taxon>
        <taxon>Nematoda</taxon>
        <taxon>Chromadorea</taxon>
        <taxon>Rhabditida</taxon>
        <taxon>Spirurina</taxon>
        <taxon>Spiruromorpha</taxon>
        <taxon>Filarioidea</taxon>
        <taxon>Onchocercidae</taxon>
        <taxon>Onchocerca</taxon>
    </lineage>
</organism>
<keyword evidence="1" id="KW-1133">Transmembrane helix</keyword>
<accession>A0A183HA21</accession>
<evidence type="ECO:0000313" key="4">
    <source>
        <dbReference type="WBParaSite" id="OFLC_0000433201-mRNA-1"/>
    </source>
</evidence>
<proteinExistence type="predicted"/>
<dbReference type="EMBL" id="UZAJ01003243">
    <property type="protein sequence ID" value="VDO39669.1"/>
    <property type="molecule type" value="Genomic_DNA"/>
</dbReference>
<feature type="transmembrane region" description="Helical" evidence="1">
    <location>
        <begin position="219"/>
        <end position="241"/>
    </location>
</feature>
<feature type="transmembrane region" description="Helical" evidence="1">
    <location>
        <begin position="41"/>
        <end position="70"/>
    </location>
</feature>
<gene>
    <name evidence="2" type="ORF">OFLC_LOCUS4333</name>
</gene>
<reference evidence="4" key="1">
    <citation type="submission" date="2016-06" db="UniProtKB">
        <authorList>
            <consortium name="WormBaseParasite"/>
        </authorList>
    </citation>
    <scope>IDENTIFICATION</scope>
</reference>
<name>A0A183HA21_9BILA</name>
<reference evidence="2 3" key="2">
    <citation type="submission" date="2018-11" db="EMBL/GenBank/DDBJ databases">
        <authorList>
            <consortium name="Pathogen Informatics"/>
        </authorList>
    </citation>
    <scope>NUCLEOTIDE SEQUENCE [LARGE SCALE GENOMIC DNA]</scope>
</reference>
<keyword evidence="3" id="KW-1185">Reference proteome</keyword>
<dbReference type="AlphaFoldDB" id="A0A183HA21"/>
<evidence type="ECO:0000256" key="1">
    <source>
        <dbReference type="SAM" id="Phobius"/>
    </source>
</evidence>